<evidence type="ECO:0000313" key="2">
    <source>
        <dbReference type="Proteomes" id="UP001164929"/>
    </source>
</evidence>
<dbReference type="AlphaFoldDB" id="A0AAD6LTW0"/>
<proteinExistence type="predicted"/>
<sequence length="46" mass="5466">MHPWQPGQVKAYKLKQMMIIVIRFLSNMKSTSTFSSKLHRANQFVR</sequence>
<keyword evidence="2" id="KW-1185">Reference proteome</keyword>
<dbReference type="EMBL" id="JAQIZT010000014">
    <property type="protein sequence ID" value="KAJ6973230.1"/>
    <property type="molecule type" value="Genomic_DNA"/>
</dbReference>
<accession>A0AAD6LTW0</accession>
<gene>
    <name evidence="1" type="ORF">NC653_033536</name>
</gene>
<name>A0AAD6LTW0_9ROSI</name>
<reference evidence="1" key="1">
    <citation type="journal article" date="2023" name="Mol. Ecol. Resour.">
        <title>Chromosome-level genome assembly of a triploid poplar Populus alba 'Berolinensis'.</title>
        <authorList>
            <person name="Chen S."/>
            <person name="Yu Y."/>
            <person name="Wang X."/>
            <person name="Wang S."/>
            <person name="Zhang T."/>
            <person name="Zhou Y."/>
            <person name="He R."/>
            <person name="Meng N."/>
            <person name="Wang Y."/>
            <person name="Liu W."/>
            <person name="Liu Z."/>
            <person name="Liu J."/>
            <person name="Guo Q."/>
            <person name="Huang H."/>
            <person name="Sederoff R.R."/>
            <person name="Wang G."/>
            <person name="Qu G."/>
            <person name="Chen S."/>
        </authorList>
    </citation>
    <scope>NUCLEOTIDE SEQUENCE</scope>
    <source>
        <strain evidence="1">SC-2020</strain>
    </source>
</reference>
<comment type="caution">
    <text evidence="1">The sequence shown here is derived from an EMBL/GenBank/DDBJ whole genome shotgun (WGS) entry which is preliminary data.</text>
</comment>
<evidence type="ECO:0000313" key="1">
    <source>
        <dbReference type="EMBL" id="KAJ6973230.1"/>
    </source>
</evidence>
<protein>
    <submittedName>
        <fullName evidence="1">Uncharacterized protein</fullName>
    </submittedName>
</protein>
<organism evidence="1 2">
    <name type="scientific">Populus alba x Populus x berolinensis</name>
    <dbReference type="NCBI Taxonomy" id="444605"/>
    <lineage>
        <taxon>Eukaryota</taxon>
        <taxon>Viridiplantae</taxon>
        <taxon>Streptophyta</taxon>
        <taxon>Embryophyta</taxon>
        <taxon>Tracheophyta</taxon>
        <taxon>Spermatophyta</taxon>
        <taxon>Magnoliopsida</taxon>
        <taxon>eudicotyledons</taxon>
        <taxon>Gunneridae</taxon>
        <taxon>Pentapetalae</taxon>
        <taxon>rosids</taxon>
        <taxon>fabids</taxon>
        <taxon>Malpighiales</taxon>
        <taxon>Salicaceae</taxon>
        <taxon>Saliceae</taxon>
        <taxon>Populus</taxon>
    </lineage>
</organism>
<dbReference type="Proteomes" id="UP001164929">
    <property type="component" value="Chromosome 14"/>
</dbReference>